<accession>A0ACD4CYN3</accession>
<keyword evidence="1" id="KW-0614">Plasmid</keyword>
<dbReference type="EMBL" id="CP104972">
    <property type="protein sequence ID" value="UXN58747.1"/>
    <property type="molecule type" value="Genomic_DNA"/>
</dbReference>
<name>A0ACD4CYN3_9HYPH</name>
<protein>
    <submittedName>
        <fullName evidence="1">Uncharacterized protein</fullName>
    </submittedName>
</protein>
<organism evidence="1 2">
    <name type="scientific">Phyllobacterium zundukense</name>
    <dbReference type="NCBI Taxonomy" id="1867719"/>
    <lineage>
        <taxon>Bacteria</taxon>
        <taxon>Pseudomonadati</taxon>
        <taxon>Pseudomonadota</taxon>
        <taxon>Alphaproteobacteria</taxon>
        <taxon>Hyphomicrobiales</taxon>
        <taxon>Phyllobacteriaceae</taxon>
        <taxon>Phyllobacterium</taxon>
    </lineage>
</organism>
<keyword evidence="2" id="KW-1185">Reference proteome</keyword>
<geneLocation type="plasmid" evidence="1 2">
    <name>p_unnamed1</name>
</geneLocation>
<gene>
    <name evidence="1" type="ORF">N8E88_12340</name>
</gene>
<proteinExistence type="predicted"/>
<evidence type="ECO:0000313" key="2">
    <source>
        <dbReference type="Proteomes" id="UP001061991"/>
    </source>
</evidence>
<sequence length="389" mass="40370">MEMPSIGGSRRQLPAMDLRIPVAAGASVAIGALAVFWPDNGSYTPWSGEVTDWAGLARWFLSAWTEPVFYTSAFAGVGLLIGAMLAYCLATVQSRWRGIGLACGSGLWPWTVASSALGLVLSNLVWGWTLRETGVWQPTFVPVVSIAPTVVLVYGAGWRPALAGAVLSAVIVAPLSIAATHFLCRPLGLPPVAGVTGGMAVGAFLSFAVCRLLPFHPAQPNADGAQEVEAPGRGFLWALRRILADFSEAQFFGNEWASIGLILGALLASFIAPGVPAYGSAQLLMMIAGQGVAAMVGMALWHRKWAQNGFYPTFVPIVSVVPAATLAFNGSAIPIMGSAVLGALIGPPLAAAISARLPEGYHPFIGNVASMAISTAAIIPVLGLLHTAS</sequence>
<reference evidence="1" key="1">
    <citation type="submission" date="2022-09" db="EMBL/GenBank/DDBJ databases">
        <title>Interaction between co-microsymbionts with complementary sets of symbiotic genes in legume-rhizobium systems.</title>
        <authorList>
            <person name="Safronova V."/>
            <person name="Sazanova A."/>
            <person name="Afonin A."/>
            <person name="Chirak E."/>
        </authorList>
    </citation>
    <scope>NUCLEOTIDE SEQUENCE</scope>
    <source>
        <strain evidence="1">A18/3m</strain>
    </source>
</reference>
<dbReference type="Proteomes" id="UP001061991">
    <property type="component" value="Plasmid p_unnamed1"/>
</dbReference>
<evidence type="ECO:0000313" key="1">
    <source>
        <dbReference type="EMBL" id="UXN58747.1"/>
    </source>
</evidence>